<dbReference type="AlphaFoldDB" id="A0A4V2QGC3"/>
<comment type="caution">
    <text evidence="2">The sequence shown here is derived from an EMBL/GenBank/DDBJ whole genome shotgun (WGS) entry which is preliminary data.</text>
</comment>
<evidence type="ECO:0000313" key="3">
    <source>
        <dbReference type="Proteomes" id="UP000295008"/>
    </source>
</evidence>
<gene>
    <name evidence="2" type="ORF">EDC14_1003129</name>
</gene>
<feature type="chain" id="PRO_5020574579" evidence="1">
    <location>
        <begin position="23"/>
        <end position="195"/>
    </location>
</feature>
<keyword evidence="1" id="KW-0732">Signal</keyword>
<keyword evidence="3" id="KW-1185">Reference proteome</keyword>
<dbReference type="RefSeq" id="WP_243662800.1">
    <property type="nucleotide sequence ID" value="NZ_SLUN01000003.1"/>
</dbReference>
<feature type="signal peptide" evidence="1">
    <location>
        <begin position="1"/>
        <end position="22"/>
    </location>
</feature>
<dbReference type="Proteomes" id="UP000295008">
    <property type="component" value="Unassembled WGS sequence"/>
</dbReference>
<name>A0A4V2QGC3_HYDET</name>
<evidence type="ECO:0000313" key="2">
    <source>
        <dbReference type="EMBL" id="TCL75197.1"/>
    </source>
</evidence>
<protein>
    <submittedName>
        <fullName evidence="2">Uncharacterized protein</fullName>
    </submittedName>
</protein>
<organism evidence="2 3">
    <name type="scientific">Hydrogenispora ethanolica</name>
    <dbReference type="NCBI Taxonomy" id="1082276"/>
    <lineage>
        <taxon>Bacteria</taxon>
        <taxon>Bacillati</taxon>
        <taxon>Bacillota</taxon>
        <taxon>Hydrogenispora</taxon>
    </lineage>
</organism>
<accession>A0A4V2QGC3</accession>
<reference evidence="2 3" key="1">
    <citation type="submission" date="2019-03" db="EMBL/GenBank/DDBJ databases">
        <title>Genomic Encyclopedia of Type Strains, Phase IV (KMG-IV): sequencing the most valuable type-strain genomes for metagenomic binning, comparative biology and taxonomic classification.</title>
        <authorList>
            <person name="Goeker M."/>
        </authorList>
    </citation>
    <scope>NUCLEOTIDE SEQUENCE [LARGE SCALE GENOMIC DNA]</scope>
    <source>
        <strain evidence="2 3">LX-B</strain>
    </source>
</reference>
<evidence type="ECO:0000256" key="1">
    <source>
        <dbReference type="SAM" id="SignalP"/>
    </source>
</evidence>
<proteinExistence type="predicted"/>
<dbReference type="EMBL" id="SLUN01000003">
    <property type="protein sequence ID" value="TCL75197.1"/>
    <property type="molecule type" value="Genomic_DNA"/>
</dbReference>
<sequence length="195" mass="22122">MRIKTIFLVLMLLFAVSSPSLAAGAPLDYDFRNTCWGMSKAEVASHESLAPLDLGGGELAYLTTIDGKNCLLFYSFHEDRLYLGGYLFLVEHTNPNDYISDYNSLKQLLDKKYGEAGQSGMDWRNDHYRENQNEWGRAVSLGHLLYYSIWETPRTEITMGLSGENHDVKLMIGYESKEYGPEAASRRDEATIKDL</sequence>